<dbReference type="EMBL" id="FOAA01000012">
    <property type="protein sequence ID" value="SEL23532.1"/>
    <property type="molecule type" value="Genomic_DNA"/>
</dbReference>
<dbReference type="STRING" id="1396821.SAMN05444515_1123"/>
<evidence type="ECO:0000313" key="1">
    <source>
        <dbReference type="EMBL" id="SEL23532.1"/>
    </source>
</evidence>
<dbReference type="InterPro" id="IPR019587">
    <property type="entry name" value="Polyketide_cyclase/dehydratase"/>
</dbReference>
<dbReference type="PANTHER" id="PTHR33824:SF7">
    <property type="entry name" value="POLYKETIDE CYCLASE_DEHYDRASE AND LIPID TRANSPORT SUPERFAMILY PROTEIN"/>
    <property type="match status" value="1"/>
</dbReference>
<organism evidence="1 2">
    <name type="scientific">Ectothiorhodospira marina</name>
    <dbReference type="NCBI Taxonomy" id="1396821"/>
    <lineage>
        <taxon>Bacteria</taxon>
        <taxon>Pseudomonadati</taxon>
        <taxon>Pseudomonadota</taxon>
        <taxon>Gammaproteobacteria</taxon>
        <taxon>Chromatiales</taxon>
        <taxon>Ectothiorhodospiraceae</taxon>
        <taxon>Ectothiorhodospira</taxon>
    </lineage>
</organism>
<protein>
    <submittedName>
        <fullName evidence="1">Polyketide cyclase / dehydrase and lipid transport</fullName>
    </submittedName>
</protein>
<dbReference type="Pfam" id="PF10604">
    <property type="entry name" value="Polyketide_cyc2"/>
    <property type="match status" value="1"/>
</dbReference>
<dbReference type="Proteomes" id="UP000199256">
    <property type="component" value="Unassembled WGS sequence"/>
</dbReference>
<accession>A0A1H7NJ05</accession>
<dbReference type="RefSeq" id="WP_090254186.1">
    <property type="nucleotide sequence ID" value="NZ_FOAA01000012.1"/>
</dbReference>
<dbReference type="InterPro" id="IPR023393">
    <property type="entry name" value="START-like_dom_sf"/>
</dbReference>
<keyword evidence="2" id="KW-1185">Reference proteome</keyword>
<reference evidence="2" key="1">
    <citation type="submission" date="2016-10" db="EMBL/GenBank/DDBJ databases">
        <authorList>
            <person name="Varghese N."/>
            <person name="Submissions S."/>
        </authorList>
    </citation>
    <scope>NUCLEOTIDE SEQUENCE [LARGE SCALE GENOMIC DNA]</scope>
    <source>
        <strain evidence="2">DSM 241</strain>
    </source>
</reference>
<proteinExistence type="predicted"/>
<dbReference type="InterPro" id="IPR047137">
    <property type="entry name" value="ORF3"/>
</dbReference>
<dbReference type="AlphaFoldDB" id="A0A1H7NJ05"/>
<dbReference type="PANTHER" id="PTHR33824">
    <property type="entry name" value="POLYKETIDE CYCLASE/DEHYDRASE AND LIPID TRANSPORT SUPERFAMILY PROTEIN"/>
    <property type="match status" value="1"/>
</dbReference>
<dbReference type="OrthoDB" id="7059976at2"/>
<evidence type="ECO:0000313" key="2">
    <source>
        <dbReference type="Proteomes" id="UP000199256"/>
    </source>
</evidence>
<sequence length="157" mass="17996">MPVIDHDMIFPAEPDEVFALIRRVDEFPRYADAVESVTPLNDTTYRWKVRANGMVFSWDVAIIEEEPPHRLTWKSLSGIRNTGRYRLSSVPGGTRVKLSIEYHLHNRLLDKTVGRAARPLVHHISGQAFERVRRALIEDQAQNTSAQTGNTETPRQH</sequence>
<dbReference type="SUPFAM" id="SSF55961">
    <property type="entry name" value="Bet v1-like"/>
    <property type="match status" value="1"/>
</dbReference>
<name>A0A1H7NJ05_9GAMM</name>
<dbReference type="Gene3D" id="3.30.530.20">
    <property type="match status" value="1"/>
</dbReference>
<gene>
    <name evidence="1" type="ORF">SAMN05444515_1123</name>
</gene>